<evidence type="ECO:0000256" key="7">
    <source>
        <dbReference type="SAM" id="Phobius"/>
    </source>
</evidence>
<evidence type="ECO:0000313" key="9">
    <source>
        <dbReference type="Proteomes" id="UP000008076"/>
    </source>
</evidence>
<keyword evidence="7" id="KW-0472">Membrane</keyword>
<name>B0EMR7_ENTDS</name>
<feature type="binding site" evidence="6">
    <location>
        <position position="118"/>
    </location>
    <ligand>
        <name>Ca(2+)</name>
        <dbReference type="ChEBI" id="CHEBI:29108"/>
    </ligand>
</feature>
<dbReference type="VEuPathDB" id="AmoebaDB:EDI_305410"/>
<dbReference type="GO" id="GO:0030166">
    <property type="term" value="P:proteoglycan biosynthetic process"/>
    <property type="evidence" value="ECO:0007669"/>
    <property type="project" value="TreeGrafter"/>
</dbReference>
<evidence type="ECO:0000256" key="4">
    <source>
        <dbReference type="ARBA" id="ARBA00022837"/>
    </source>
</evidence>
<keyword evidence="9" id="KW-1185">Reference proteome</keyword>
<organism evidence="9">
    <name type="scientific">Entamoeba dispar (strain ATCC PRA-260 / SAW760)</name>
    <dbReference type="NCBI Taxonomy" id="370354"/>
    <lineage>
        <taxon>Eukaryota</taxon>
        <taxon>Amoebozoa</taxon>
        <taxon>Evosea</taxon>
        <taxon>Archamoebae</taxon>
        <taxon>Mastigamoebida</taxon>
        <taxon>Entamoebidae</taxon>
        <taxon>Entamoeba</taxon>
    </lineage>
</organism>
<comment type="cofactor">
    <cofactor evidence="1 6">
        <name>Ca(2+)</name>
        <dbReference type="ChEBI" id="CHEBI:29108"/>
    </cofactor>
</comment>
<keyword evidence="7" id="KW-0812">Transmembrane</keyword>
<dbReference type="KEGG" id="edi:EDI_305410"/>
<gene>
    <name evidence="8" type="ORF">EDI_305410</name>
</gene>
<keyword evidence="2 6" id="KW-0479">Metal-binding</keyword>
<dbReference type="AlphaFoldDB" id="B0EMR7"/>
<evidence type="ECO:0000256" key="6">
    <source>
        <dbReference type="PIRSR" id="PIRSR609283-1"/>
    </source>
</evidence>
<proteinExistence type="inferred from homology"/>
<keyword evidence="3 8" id="KW-0378">Hydrolase</keyword>
<dbReference type="Gene3D" id="2.120.10.100">
    <property type="entry name" value="Apyrase"/>
    <property type="match status" value="1"/>
</dbReference>
<accession>B0EMR7</accession>
<dbReference type="GeneID" id="5884577"/>
<evidence type="ECO:0000256" key="2">
    <source>
        <dbReference type="ARBA" id="ARBA00022723"/>
    </source>
</evidence>
<dbReference type="Proteomes" id="UP000008076">
    <property type="component" value="Unassembled WGS sequence"/>
</dbReference>
<keyword evidence="4 6" id="KW-0106">Calcium</keyword>
<dbReference type="PANTHER" id="PTHR13023">
    <property type="entry name" value="APYRASE"/>
    <property type="match status" value="1"/>
</dbReference>
<dbReference type="eggNOG" id="KOG4494">
    <property type="taxonomic scope" value="Eukaryota"/>
</dbReference>
<dbReference type="GO" id="GO:0004050">
    <property type="term" value="F:apyrase activity"/>
    <property type="evidence" value="ECO:0007669"/>
    <property type="project" value="UniProtKB-EC"/>
</dbReference>
<protein>
    <submittedName>
        <fullName evidence="8">Apyrase, putative</fullName>
        <ecNumber evidence="8">3.6.1.5</ecNumber>
    </submittedName>
</protein>
<evidence type="ECO:0000313" key="8">
    <source>
        <dbReference type="EMBL" id="EDR24180.1"/>
    </source>
</evidence>
<dbReference type="InterPro" id="IPR036258">
    <property type="entry name" value="Apyrase_sf"/>
</dbReference>
<feature type="binding site" evidence="6">
    <location>
        <position position="235"/>
    </location>
    <ligand>
        <name>Ca(2+)</name>
        <dbReference type="ChEBI" id="CHEBI:29108"/>
    </ligand>
</feature>
<dbReference type="EC" id="3.6.1.5" evidence="8"/>
<evidence type="ECO:0000256" key="3">
    <source>
        <dbReference type="ARBA" id="ARBA00022801"/>
    </source>
</evidence>
<dbReference type="GO" id="GO:0004382">
    <property type="term" value="F:GDP phosphatase activity"/>
    <property type="evidence" value="ECO:0007669"/>
    <property type="project" value="TreeGrafter"/>
</dbReference>
<evidence type="ECO:0000256" key="5">
    <source>
        <dbReference type="ARBA" id="ARBA00025738"/>
    </source>
</evidence>
<feature type="binding site" evidence="6">
    <location>
        <position position="345"/>
    </location>
    <ligand>
        <name>Ca(2+)</name>
        <dbReference type="ChEBI" id="CHEBI:29108"/>
    </ligand>
</feature>
<dbReference type="GO" id="GO:0005509">
    <property type="term" value="F:calcium ion binding"/>
    <property type="evidence" value="ECO:0007669"/>
    <property type="project" value="InterPro"/>
</dbReference>
<dbReference type="InterPro" id="IPR009283">
    <property type="entry name" value="Apyrase"/>
</dbReference>
<reference evidence="9" key="1">
    <citation type="submission" date="2007-12" db="EMBL/GenBank/DDBJ databases">
        <title>Annotation of Entamoeba dispar SAW760.</title>
        <authorList>
            <person name="Lorenzi H."/>
            <person name="Inman J."/>
            <person name="Schobel S."/>
            <person name="Amedeo P."/>
            <person name="Caler E."/>
        </authorList>
    </citation>
    <scope>NUCLEOTIDE SEQUENCE [LARGE SCALE GENOMIC DNA]</scope>
    <source>
        <strain evidence="9">ATCC PRA-260 / SAW760</strain>
    </source>
</reference>
<feature type="binding site" evidence="6">
    <location>
        <position position="295"/>
    </location>
    <ligand>
        <name>Ca(2+)</name>
        <dbReference type="ChEBI" id="CHEBI:29108"/>
    </ligand>
</feature>
<keyword evidence="7" id="KW-1133">Transmembrane helix</keyword>
<comment type="similarity">
    <text evidence="5">Belongs to the apyrase family.</text>
</comment>
<dbReference type="OrthoDB" id="25028at2759"/>
<dbReference type="SUPFAM" id="SSF101887">
    <property type="entry name" value="Apyrase"/>
    <property type="match status" value="1"/>
</dbReference>
<feature type="binding site" evidence="6">
    <location>
        <position position="166"/>
    </location>
    <ligand>
        <name>Ca(2+)</name>
        <dbReference type="ChEBI" id="CHEBI:29108"/>
    </ligand>
</feature>
<dbReference type="EMBL" id="DS550035">
    <property type="protein sequence ID" value="EDR24180.1"/>
    <property type="molecule type" value="Genomic_DNA"/>
</dbReference>
<dbReference type="RefSeq" id="XP_001739441.1">
    <property type="nucleotide sequence ID" value="XM_001739389.1"/>
</dbReference>
<feature type="binding site" evidence="6">
    <location>
        <position position="117"/>
    </location>
    <ligand>
        <name>Ca(2+)</name>
        <dbReference type="ChEBI" id="CHEBI:29108"/>
    </ligand>
</feature>
<evidence type="ECO:0000256" key="1">
    <source>
        <dbReference type="ARBA" id="ARBA00001913"/>
    </source>
</evidence>
<feature type="transmembrane region" description="Helical" evidence="7">
    <location>
        <begin position="12"/>
        <end position="33"/>
    </location>
</feature>
<dbReference type="PANTHER" id="PTHR13023:SF3">
    <property type="entry name" value="SOLUBLE CALCIUM-ACTIVATED NUCLEOTIDASE 1"/>
    <property type="match status" value="1"/>
</dbReference>
<dbReference type="FunFam" id="2.120.10.100:FF:000001">
    <property type="entry name" value="Soluble calcium-activated nucleotidase 1"/>
    <property type="match status" value="1"/>
</dbReference>
<dbReference type="GO" id="GO:0045134">
    <property type="term" value="F:UDP phosphatase activity"/>
    <property type="evidence" value="ECO:0007669"/>
    <property type="project" value="TreeGrafter"/>
</dbReference>
<sequence>MNKNDGLVCFHYRPVLIGITILCLFVFVFYIILFNISLTPNPYQYQPVYKSYPKNAPILRVALVSDLDKASKEGQMWRSVIIVGTIFRQGNSYDFQEQEEFNISLPINENGRGMELSELLSFNGILYGFDDRTGLVCAIDIEKKKAYPRLILRDGDFFSDKGMKIEWATVYKDSMYVGSIGKEFTTPRGEYLNDNPLYVKQISIDGKVSVLNWKNKFTSLKNAVGIYGEGYMIHEAVTYSASVNKWYFAPRKCSKERYDDIKDEVRGCPYIISTEDFIHFHIINDPQYDFNKGFSSIKVLPHDENKLVYLKSVEVGRRSETYMGMISTTGEVLMKEKLITKIKMEGIEFIPM</sequence>
<dbReference type="OMA" id="EDEHKGT"/>
<dbReference type="Pfam" id="PF06079">
    <property type="entry name" value="Apyrase"/>
    <property type="match status" value="1"/>
</dbReference>